<comment type="similarity">
    <text evidence="1">Belongs to the proteasome subunit S11 family.</text>
</comment>
<evidence type="ECO:0000313" key="5">
    <source>
        <dbReference type="Proteomes" id="UP000182444"/>
    </source>
</evidence>
<dbReference type="SMART" id="SM00088">
    <property type="entry name" value="PINT"/>
    <property type="match status" value="1"/>
</dbReference>
<dbReference type="PROSITE" id="PS50250">
    <property type="entry name" value="PCI"/>
    <property type="match status" value="1"/>
</dbReference>
<accession>A0A1D8NHG4</accession>
<dbReference type="GO" id="GO:0005198">
    <property type="term" value="F:structural molecule activity"/>
    <property type="evidence" value="ECO:0007669"/>
    <property type="project" value="TreeGrafter"/>
</dbReference>
<dbReference type="SUPFAM" id="SSF46785">
    <property type="entry name" value="Winged helix' DNA-binding domain"/>
    <property type="match status" value="1"/>
</dbReference>
<dbReference type="GeneID" id="2912430"/>
<evidence type="ECO:0000313" key="4">
    <source>
        <dbReference type="EMBL" id="AOW05070.1"/>
    </source>
</evidence>
<dbReference type="InterPro" id="IPR035298">
    <property type="entry name" value="PSMD13"/>
</dbReference>
<protein>
    <recommendedName>
        <fullName evidence="3">PCI domain-containing protein</fullName>
    </recommendedName>
</protein>
<dbReference type="Pfam" id="PF18261">
    <property type="entry name" value="Rpn9_C"/>
    <property type="match status" value="1"/>
</dbReference>
<feature type="domain" description="PCI" evidence="3">
    <location>
        <begin position="213"/>
        <end position="381"/>
    </location>
</feature>
<dbReference type="InterPro" id="IPR036390">
    <property type="entry name" value="WH_DNA-bd_sf"/>
</dbReference>
<dbReference type="GO" id="GO:0005634">
    <property type="term" value="C:nucleus"/>
    <property type="evidence" value="ECO:0007669"/>
    <property type="project" value="TreeGrafter"/>
</dbReference>
<name>A0A1D8NHG4_YARLL</name>
<dbReference type="RefSeq" id="XP_503656.2">
    <property type="nucleotide sequence ID" value="XM_503656.3"/>
</dbReference>
<dbReference type="PANTHER" id="PTHR10539">
    <property type="entry name" value="26S PROTEASOME NON-ATPASE REGULATORY SUBUNIT 13"/>
    <property type="match status" value="1"/>
</dbReference>
<proteinExistence type="inferred from homology"/>
<dbReference type="Proteomes" id="UP000182444">
    <property type="component" value="Chromosome 1E"/>
</dbReference>
<evidence type="ECO:0000259" key="3">
    <source>
        <dbReference type="PROSITE" id="PS50250"/>
    </source>
</evidence>
<reference evidence="4 5" key="1">
    <citation type="journal article" date="2016" name="PLoS ONE">
        <title>Sequence Assembly of Yarrowia lipolytica Strain W29/CLIB89 Shows Transposable Element Diversity.</title>
        <authorList>
            <person name="Magnan C."/>
            <person name="Yu J."/>
            <person name="Chang I."/>
            <person name="Jahn E."/>
            <person name="Kanomata Y."/>
            <person name="Wu J."/>
            <person name="Zeller M."/>
            <person name="Oakes M."/>
            <person name="Baldi P."/>
            <person name="Sandmeyer S."/>
        </authorList>
    </citation>
    <scope>NUCLEOTIDE SEQUENCE [LARGE SCALE GENOMIC DNA]</scope>
    <source>
        <strain evidence="5">CLIB89(W29)</strain>
    </source>
</reference>
<dbReference type="InterPro" id="IPR040798">
    <property type="entry name" value="Rpn9_C"/>
</dbReference>
<dbReference type="AlphaFoldDB" id="A0A1D8NHG4"/>
<dbReference type="eggNOG" id="KOG2908">
    <property type="taxonomic scope" value="Eukaryota"/>
</dbReference>
<dbReference type="EMBL" id="CP017557">
    <property type="protein sequence ID" value="AOW05070.1"/>
    <property type="molecule type" value="Genomic_DNA"/>
</dbReference>
<dbReference type="Pfam" id="PF22037">
    <property type="entry name" value="PSD13_N"/>
    <property type="match status" value="1"/>
</dbReference>
<evidence type="ECO:0000256" key="1">
    <source>
        <dbReference type="ARBA" id="ARBA00006207"/>
    </source>
</evidence>
<dbReference type="InterPro" id="IPR000717">
    <property type="entry name" value="PCI_dom"/>
</dbReference>
<dbReference type="InterPro" id="IPR054179">
    <property type="entry name" value="PSD13_N"/>
</dbReference>
<dbReference type="GO" id="GO:0005829">
    <property type="term" value="C:cytosol"/>
    <property type="evidence" value="ECO:0007669"/>
    <property type="project" value="TreeGrafter"/>
</dbReference>
<sequence>MATYLLLNLNPCQPYPPTSPLPPTLHNQSHDITIATMEIDNDVPTILATLRMEADPELAATFYSLEDLWERKLWHQLTDALAELYADPRSKPLRLRIFTQFIQVFERNLNQLKLVIFGVLAAAQCNNDEETLGFLTSLADKVSHKPDTQDAYVYAQIEIARVKLRLKDMDGAREVLNSVTGTIDSLNSVDPIITAAYYGVNADYYLSKGDFNTYYRNALLYLACIDLSTLSVEAVQKRAHELSVAALLGEKIHNFGELLLHPVLDSLKNTEYAWLRDLLFALNQGDISEFEKLTSQHVSKLPPLEAAMPLLRQKICLTALTEAAFKRPTNDRTLTFAAVAKETQLPADEIEHLVMKALSLELIKGHIDQVAQTITITWLQPRVLNKQQIADMKQRLDQWDANVKQLGGWIHDRGEGVWLEA</sequence>
<keyword evidence="2" id="KW-0647">Proteasome</keyword>
<dbReference type="KEGG" id="yli:2912430"/>
<dbReference type="GO" id="GO:0006511">
    <property type="term" value="P:ubiquitin-dependent protein catabolic process"/>
    <property type="evidence" value="ECO:0007669"/>
    <property type="project" value="TreeGrafter"/>
</dbReference>
<organism evidence="4 5">
    <name type="scientific">Yarrowia lipolytica</name>
    <name type="common">Candida lipolytica</name>
    <dbReference type="NCBI Taxonomy" id="4952"/>
    <lineage>
        <taxon>Eukaryota</taxon>
        <taxon>Fungi</taxon>
        <taxon>Dikarya</taxon>
        <taxon>Ascomycota</taxon>
        <taxon>Saccharomycotina</taxon>
        <taxon>Dipodascomycetes</taxon>
        <taxon>Dipodascales</taxon>
        <taxon>Dipodascales incertae sedis</taxon>
        <taxon>Yarrowia</taxon>
    </lineage>
</organism>
<dbReference type="GO" id="GO:0008541">
    <property type="term" value="C:proteasome regulatory particle, lid subcomplex"/>
    <property type="evidence" value="ECO:0007669"/>
    <property type="project" value="TreeGrafter"/>
</dbReference>
<dbReference type="VEuPathDB" id="FungiDB:YALI1_E08545g"/>
<dbReference type="VEuPathDB" id="FungiDB:YALI0_E07183g"/>
<dbReference type="PANTHER" id="PTHR10539:SF0">
    <property type="entry name" value="26S PROTEASOME NON-ATPASE REGULATORY SUBUNIT 13"/>
    <property type="match status" value="1"/>
</dbReference>
<dbReference type="Pfam" id="PF01399">
    <property type="entry name" value="PCI"/>
    <property type="match status" value="1"/>
</dbReference>
<evidence type="ECO:0000256" key="2">
    <source>
        <dbReference type="ARBA" id="ARBA00022942"/>
    </source>
</evidence>
<gene>
    <name evidence="4" type="ORF">YALI1_E08545g</name>
</gene>